<feature type="domain" description="Integrase DNA-binding" evidence="1">
    <location>
        <begin position="4"/>
        <end position="75"/>
    </location>
</feature>
<dbReference type="Pfam" id="PF13356">
    <property type="entry name" value="Arm-DNA-bind_3"/>
    <property type="match status" value="1"/>
</dbReference>
<sequence length="86" mass="10069">MPKLTKRIVDQAETGKADYFIWDDDLQGFRLRVFTSGRLSYVVQYRAKGRTRRFTIGPLGVWTPETARKEARVLLGRDDVDAHRWL</sequence>
<accession>A0NUA6</accession>
<dbReference type="AlphaFoldDB" id="A0NUA6"/>
<evidence type="ECO:0000259" key="1">
    <source>
        <dbReference type="Pfam" id="PF13356"/>
    </source>
</evidence>
<dbReference type="InterPro" id="IPR025166">
    <property type="entry name" value="Integrase_DNA_bind_dom"/>
</dbReference>
<dbReference type="OrthoDB" id="6388170at2"/>
<evidence type="ECO:0000313" key="2">
    <source>
        <dbReference type="EMBL" id="EAV43508.1"/>
    </source>
</evidence>
<dbReference type="InterPro" id="IPR038488">
    <property type="entry name" value="Integrase_DNA-bd_sf"/>
</dbReference>
<evidence type="ECO:0000313" key="3">
    <source>
        <dbReference type="Proteomes" id="UP000004848"/>
    </source>
</evidence>
<organism evidence="2 3">
    <name type="scientific">Roseibium aggregatum (strain ATCC 25650 / DSM 13394 / JCM 20685 / NBRC 16684 / NCIMB 2208 / IAM 12614 / B1)</name>
    <name type="common">Stappia aggregata</name>
    <dbReference type="NCBI Taxonomy" id="384765"/>
    <lineage>
        <taxon>Bacteria</taxon>
        <taxon>Pseudomonadati</taxon>
        <taxon>Pseudomonadota</taxon>
        <taxon>Alphaproteobacteria</taxon>
        <taxon>Hyphomicrobiales</taxon>
        <taxon>Stappiaceae</taxon>
        <taxon>Roseibium</taxon>
    </lineage>
</organism>
<name>A0NUA6_ROSAI</name>
<dbReference type="eggNOG" id="COG0582">
    <property type="taxonomic scope" value="Bacteria"/>
</dbReference>
<proteinExistence type="predicted"/>
<dbReference type="Proteomes" id="UP000004848">
    <property type="component" value="Unassembled WGS sequence"/>
</dbReference>
<dbReference type="Gene3D" id="3.30.160.390">
    <property type="entry name" value="Integrase, DNA-binding domain"/>
    <property type="match status" value="1"/>
</dbReference>
<reference evidence="2 3" key="1">
    <citation type="submission" date="2006-05" db="EMBL/GenBank/DDBJ databases">
        <authorList>
            <person name="King G."/>
            <person name="Ferriera S."/>
            <person name="Johnson J."/>
            <person name="Kravitz S."/>
            <person name="Beeson K."/>
            <person name="Sutton G."/>
            <person name="Rogers Y.-H."/>
            <person name="Friedman R."/>
            <person name="Frazier M."/>
            <person name="Venter J.C."/>
        </authorList>
    </citation>
    <scope>NUCLEOTIDE SEQUENCE [LARGE SCALE GENOMIC DNA]</scope>
    <source>
        <strain evidence="3">ATCC 25650 / DSM 13394 / JCM 20685 / NBRC 16684 / NCIMB 2208 / IAM 12614 / B1</strain>
    </source>
</reference>
<protein>
    <submittedName>
        <fullName evidence="2">Phage integrase</fullName>
    </submittedName>
</protein>
<gene>
    <name evidence="2" type="ORF">SIAM614_02486</name>
</gene>
<comment type="caution">
    <text evidence="2">The sequence shown here is derived from an EMBL/GenBank/DDBJ whole genome shotgun (WGS) entry which is preliminary data.</text>
</comment>
<dbReference type="EMBL" id="AAUW01000009">
    <property type="protein sequence ID" value="EAV43508.1"/>
    <property type="molecule type" value="Genomic_DNA"/>
</dbReference>